<keyword evidence="3" id="KW-1185">Reference proteome</keyword>
<accession>A0A8H6LXX3</accession>
<sequence length="155" mass="16933">MRSYSRSPLPRHPCQVRSHSDTSSDPSFVSNPHIVPADPVAVLPPSLVPIHKPSSTPGTIPARLAASASSARITRASKRLYIQPLEYVPASDSIKLVPLADGRHRRSHAEGSSAVSITRSQLFHNSSTTLVRFSLAVCQDREPWKRVLVCVLPTR</sequence>
<protein>
    <submittedName>
        <fullName evidence="2">Uncharacterized protein</fullName>
    </submittedName>
</protein>
<feature type="region of interest" description="Disordered" evidence="1">
    <location>
        <begin position="1"/>
        <end position="31"/>
    </location>
</feature>
<evidence type="ECO:0000313" key="2">
    <source>
        <dbReference type="EMBL" id="KAF6745191.1"/>
    </source>
</evidence>
<dbReference type="OrthoDB" id="3126581at2759"/>
<proteinExistence type="predicted"/>
<dbReference type="EMBL" id="JACGCI010000109">
    <property type="protein sequence ID" value="KAF6745191.1"/>
    <property type="molecule type" value="Genomic_DNA"/>
</dbReference>
<dbReference type="AlphaFoldDB" id="A0A8H6LXX3"/>
<evidence type="ECO:0000313" key="3">
    <source>
        <dbReference type="Proteomes" id="UP000521943"/>
    </source>
</evidence>
<gene>
    <name evidence="2" type="ORF">DFP72DRAFT_54104</name>
</gene>
<dbReference type="Proteomes" id="UP000521943">
    <property type="component" value="Unassembled WGS sequence"/>
</dbReference>
<reference evidence="2 3" key="1">
    <citation type="submission" date="2020-07" db="EMBL/GenBank/DDBJ databases">
        <title>Comparative genomics of pyrophilous fungi reveals a link between fire events and developmental genes.</title>
        <authorList>
            <consortium name="DOE Joint Genome Institute"/>
            <person name="Steindorff A.S."/>
            <person name="Carver A."/>
            <person name="Calhoun S."/>
            <person name="Stillman K."/>
            <person name="Liu H."/>
            <person name="Lipzen A."/>
            <person name="Pangilinan J."/>
            <person name="Labutti K."/>
            <person name="Bruns T.D."/>
            <person name="Grigoriev I.V."/>
        </authorList>
    </citation>
    <scope>NUCLEOTIDE SEQUENCE [LARGE SCALE GENOMIC DNA]</scope>
    <source>
        <strain evidence="2 3">CBS 144469</strain>
    </source>
</reference>
<organism evidence="2 3">
    <name type="scientific">Ephemerocybe angulata</name>
    <dbReference type="NCBI Taxonomy" id="980116"/>
    <lineage>
        <taxon>Eukaryota</taxon>
        <taxon>Fungi</taxon>
        <taxon>Dikarya</taxon>
        <taxon>Basidiomycota</taxon>
        <taxon>Agaricomycotina</taxon>
        <taxon>Agaricomycetes</taxon>
        <taxon>Agaricomycetidae</taxon>
        <taxon>Agaricales</taxon>
        <taxon>Agaricineae</taxon>
        <taxon>Psathyrellaceae</taxon>
        <taxon>Ephemerocybe</taxon>
    </lineage>
</organism>
<feature type="compositionally biased region" description="Polar residues" evidence="1">
    <location>
        <begin position="21"/>
        <end position="30"/>
    </location>
</feature>
<comment type="caution">
    <text evidence="2">The sequence shown here is derived from an EMBL/GenBank/DDBJ whole genome shotgun (WGS) entry which is preliminary data.</text>
</comment>
<evidence type="ECO:0000256" key="1">
    <source>
        <dbReference type="SAM" id="MobiDB-lite"/>
    </source>
</evidence>
<name>A0A8H6LXX3_9AGAR</name>